<organism evidence="14 15">
    <name type="scientific">Liquorilactobacillus nagelii</name>
    <dbReference type="NCBI Taxonomy" id="82688"/>
    <lineage>
        <taxon>Bacteria</taxon>
        <taxon>Bacillati</taxon>
        <taxon>Bacillota</taxon>
        <taxon>Bacilli</taxon>
        <taxon>Lactobacillales</taxon>
        <taxon>Lactobacillaceae</taxon>
        <taxon>Liquorilactobacillus</taxon>
    </lineage>
</organism>
<dbReference type="GO" id="GO:0043137">
    <property type="term" value="P:DNA replication, removal of RNA primer"/>
    <property type="evidence" value="ECO:0007669"/>
    <property type="project" value="TreeGrafter"/>
</dbReference>
<dbReference type="EMBL" id="CP018180">
    <property type="protein sequence ID" value="AUJ31640.1"/>
    <property type="molecule type" value="Genomic_DNA"/>
</dbReference>
<keyword evidence="15" id="KW-1185">Reference proteome</keyword>
<dbReference type="InterPro" id="IPR011320">
    <property type="entry name" value="RNase_H1_N"/>
</dbReference>
<reference evidence="14 15" key="1">
    <citation type="submission" date="2016-11" db="EMBL/GenBank/DDBJ databases">
        <title>Interaction between Lactobacillus species and yeast in water kefir.</title>
        <authorList>
            <person name="Behr J."/>
            <person name="Xu D."/>
            <person name="Vogel R.F."/>
        </authorList>
    </citation>
    <scope>NUCLEOTIDE SEQUENCE [LARGE SCALE GENOMIC DNA]</scope>
    <source>
        <strain evidence="14 15">TMW 1.1827</strain>
    </source>
</reference>
<evidence type="ECO:0000256" key="5">
    <source>
        <dbReference type="ARBA" id="ARBA00011245"/>
    </source>
</evidence>
<dbReference type="InterPro" id="IPR036397">
    <property type="entry name" value="RNaseH_sf"/>
</dbReference>
<comment type="catalytic activity">
    <reaction evidence="1">
        <text>Endonucleolytic cleavage to 5'-phosphomonoester.</text>
        <dbReference type="EC" id="3.1.26.4"/>
    </reaction>
</comment>
<evidence type="ECO:0000256" key="4">
    <source>
        <dbReference type="ARBA" id="ARBA00005300"/>
    </source>
</evidence>
<dbReference type="InterPro" id="IPR017067">
    <property type="entry name" value="RNase_H1_euk"/>
</dbReference>
<dbReference type="Pfam" id="PF00075">
    <property type="entry name" value="RNase_H"/>
    <property type="match status" value="1"/>
</dbReference>
<keyword evidence="8" id="KW-0540">Nuclease</keyword>
<dbReference type="InterPro" id="IPR022892">
    <property type="entry name" value="RNaseHI"/>
</dbReference>
<evidence type="ECO:0000313" key="15">
    <source>
        <dbReference type="Proteomes" id="UP000324497"/>
    </source>
</evidence>
<evidence type="ECO:0000256" key="2">
    <source>
        <dbReference type="ARBA" id="ARBA00001946"/>
    </source>
</evidence>
<comment type="function">
    <text evidence="3">Endonuclease that specifically degrades the RNA of RNA-DNA hybrids.</text>
</comment>
<dbReference type="Gene3D" id="3.40.970.10">
    <property type="entry name" value="Ribonuclease H1, N-terminal domain"/>
    <property type="match status" value="1"/>
</dbReference>
<dbReference type="SUPFAM" id="SSF55658">
    <property type="entry name" value="L9 N-domain-like"/>
    <property type="match status" value="1"/>
</dbReference>
<dbReference type="FunFam" id="3.40.970.10:FF:000002">
    <property type="entry name" value="Ribonuclease H"/>
    <property type="match status" value="1"/>
</dbReference>
<dbReference type="InterPro" id="IPR009027">
    <property type="entry name" value="Ribosomal_bL9/RNase_H1_N"/>
</dbReference>
<dbReference type="GO" id="GO:0003676">
    <property type="term" value="F:nucleic acid binding"/>
    <property type="evidence" value="ECO:0007669"/>
    <property type="project" value="InterPro"/>
</dbReference>
<gene>
    <name evidence="14" type="ORF">BSQ50_03130</name>
</gene>
<proteinExistence type="inferred from homology"/>
<sequence length="235" mass="26824">MAYQYYVVAHGRKTGIYHSWNDCLQQVKGYPKARYKGFNDIAAAQDWLNNPVNSFKPATKKTAVQPIYSATSQSIWIWTDGGSRNHGNRLGQHVKKNDPAAWAFLIKYAGKQHAASAGEFGATNNRMEIMAFLQALQYLVQRNLNQQQIQAVLDSRYVLNAIQLGWLKNWQKRNWKTANNQPVANQELWQQVAEILPKFSKLNLQWTKGHATDQGNVFVDNLLNQTMDKMEAANL</sequence>
<feature type="domain" description="RNase H type-1" evidence="13">
    <location>
        <begin position="71"/>
        <end position="228"/>
    </location>
</feature>
<evidence type="ECO:0000256" key="1">
    <source>
        <dbReference type="ARBA" id="ARBA00000077"/>
    </source>
</evidence>
<evidence type="ECO:0000256" key="7">
    <source>
        <dbReference type="ARBA" id="ARBA00017721"/>
    </source>
</evidence>
<dbReference type="InterPro" id="IPR050092">
    <property type="entry name" value="RNase_H"/>
</dbReference>
<evidence type="ECO:0000313" key="14">
    <source>
        <dbReference type="EMBL" id="AUJ31640.1"/>
    </source>
</evidence>
<evidence type="ECO:0000256" key="3">
    <source>
        <dbReference type="ARBA" id="ARBA00004065"/>
    </source>
</evidence>
<keyword evidence="9" id="KW-0479">Metal-binding</keyword>
<comment type="subunit">
    <text evidence="5">Monomer.</text>
</comment>
<dbReference type="InterPro" id="IPR012337">
    <property type="entry name" value="RNaseH-like_sf"/>
</dbReference>
<dbReference type="SUPFAM" id="SSF53098">
    <property type="entry name" value="Ribonuclease H-like"/>
    <property type="match status" value="1"/>
</dbReference>
<evidence type="ECO:0000256" key="10">
    <source>
        <dbReference type="ARBA" id="ARBA00022759"/>
    </source>
</evidence>
<comment type="similarity">
    <text evidence="4">Belongs to the RNase H family.</text>
</comment>
<dbReference type="Pfam" id="PF01693">
    <property type="entry name" value="Cauli_VI"/>
    <property type="match status" value="1"/>
</dbReference>
<evidence type="ECO:0000256" key="8">
    <source>
        <dbReference type="ARBA" id="ARBA00022722"/>
    </source>
</evidence>
<keyword evidence="11" id="KW-0378">Hydrolase</keyword>
<dbReference type="PANTHER" id="PTHR10642:SF26">
    <property type="entry name" value="RIBONUCLEASE H1"/>
    <property type="match status" value="1"/>
</dbReference>
<dbReference type="InterPro" id="IPR037056">
    <property type="entry name" value="RNase_H1_N_sf"/>
</dbReference>
<protein>
    <recommendedName>
        <fullName evidence="7">Ribonuclease H</fullName>
        <ecNumber evidence="6">3.1.26.4</ecNumber>
    </recommendedName>
</protein>
<dbReference type="CDD" id="cd09278">
    <property type="entry name" value="RNase_HI_prokaryote_like"/>
    <property type="match status" value="1"/>
</dbReference>
<dbReference type="KEGG" id="lng:BSQ50_03130"/>
<dbReference type="GO" id="GO:0004523">
    <property type="term" value="F:RNA-DNA hybrid ribonuclease activity"/>
    <property type="evidence" value="ECO:0007669"/>
    <property type="project" value="UniProtKB-EC"/>
</dbReference>
<evidence type="ECO:0000256" key="6">
    <source>
        <dbReference type="ARBA" id="ARBA00012180"/>
    </source>
</evidence>
<comment type="cofactor">
    <cofactor evidence="2">
        <name>Mg(2+)</name>
        <dbReference type="ChEBI" id="CHEBI:18420"/>
    </cofactor>
</comment>
<dbReference type="Gene3D" id="3.30.420.10">
    <property type="entry name" value="Ribonuclease H-like superfamily/Ribonuclease H"/>
    <property type="match status" value="1"/>
</dbReference>
<accession>A0A3S6QUJ5</accession>
<evidence type="ECO:0000256" key="9">
    <source>
        <dbReference type="ARBA" id="ARBA00022723"/>
    </source>
</evidence>
<evidence type="ECO:0000259" key="13">
    <source>
        <dbReference type="PROSITE" id="PS50879"/>
    </source>
</evidence>
<dbReference type="EC" id="3.1.26.4" evidence="6"/>
<dbReference type="Proteomes" id="UP000324497">
    <property type="component" value="Chromosome"/>
</dbReference>
<evidence type="ECO:0000256" key="12">
    <source>
        <dbReference type="ARBA" id="ARBA00022842"/>
    </source>
</evidence>
<dbReference type="GO" id="GO:0000287">
    <property type="term" value="F:magnesium ion binding"/>
    <property type="evidence" value="ECO:0007669"/>
    <property type="project" value="InterPro"/>
</dbReference>
<dbReference type="InterPro" id="IPR002156">
    <property type="entry name" value="RNaseH_domain"/>
</dbReference>
<dbReference type="AlphaFoldDB" id="A0A3S6QUJ5"/>
<keyword evidence="12" id="KW-0460">Magnesium</keyword>
<dbReference type="PROSITE" id="PS50879">
    <property type="entry name" value="RNASE_H_1"/>
    <property type="match status" value="1"/>
</dbReference>
<dbReference type="PANTHER" id="PTHR10642">
    <property type="entry name" value="RIBONUCLEASE H1"/>
    <property type="match status" value="1"/>
</dbReference>
<name>A0A3S6QUJ5_9LACO</name>
<dbReference type="PIRSF" id="PIRSF036852">
    <property type="entry name" value="Ribonuclease_H1_euk"/>
    <property type="match status" value="1"/>
</dbReference>
<evidence type="ECO:0000256" key="11">
    <source>
        <dbReference type="ARBA" id="ARBA00022801"/>
    </source>
</evidence>
<dbReference type="RefSeq" id="WP_148126358.1">
    <property type="nucleotide sequence ID" value="NZ_CP018180.1"/>
</dbReference>
<keyword evidence="10" id="KW-0255">Endonuclease</keyword>